<dbReference type="EMBL" id="FUYZ01000002">
    <property type="protein sequence ID" value="SKB70414.1"/>
    <property type="molecule type" value="Genomic_DNA"/>
</dbReference>
<dbReference type="InterPro" id="IPR026444">
    <property type="entry name" value="Secre_tail"/>
</dbReference>
<accession>A0A1T5DFD0</accession>
<dbReference type="Proteomes" id="UP000191112">
    <property type="component" value="Unassembled WGS sequence"/>
</dbReference>
<reference evidence="3 4" key="1">
    <citation type="submission" date="2017-02" db="EMBL/GenBank/DDBJ databases">
        <authorList>
            <person name="Peterson S.W."/>
        </authorList>
    </citation>
    <scope>NUCLEOTIDE SEQUENCE [LARGE SCALE GENOMIC DNA]</scope>
    <source>
        <strain evidence="3 4">DSM 22323</strain>
    </source>
</reference>
<organism evidence="3 4">
    <name type="scientific">Soonwooa buanensis</name>
    <dbReference type="NCBI Taxonomy" id="619805"/>
    <lineage>
        <taxon>Bacteria</taxon>
        <taxon>Pseudomonadati</taxon>
        <taxon>Bacteroidota</taxon>
        <taxon>Flavobacteriia</taxon>
        <taxon>Flavobacteriales</taxon>
        <taxon>Weeksellaceae</taxon>
        <taxon>Chryseobacterium group</taxon>
        <taxon>Soonwooa</taxon>
    </lineage>
</organism>
<dbReference type="RefSeq" id="WP_079665975.1">
    <property type="nucleotide sequence ID" value="NZ_FUYZ01000002.1"/>
</dbReference>
<sequence>MKKTLLTLGVLVSVGQMQAQQALNDITVIGDGAYVKVGEGALMYSKDLSLRTVDSGVLDIYGNVMLVGDFSNYFQTSLGDGTDSTSKRSGGNVILRMNAEDNSRYGQIYIEGLNQGNITGMIDKEYRDRMHGTYQQIAMPFFFKYTGDLYTELSPTHPFNNVRWSKSEILTWNNEKARSDDFFNEYSDQFGKQYLMLGTGPTPGAYFNASKNPILNISNPNTANTTVPSYTEGVYVLRGTPIGGDVYETNTANLYGAGLGINYGTSGQVRNIYGETYNSYLQDYFVSGNTNDWTAANFGKNLYQFGNPYFTNLDLGNIGVKEAAAIGDEMNIPNVQGIRFDPGNVVSDSDGATYSTTAKTTTYASGVPTGDVNVMIKPMGTFVVKLGNSVANNPAYTLDFKNLRRFAYTPRAATTNYDVSAAKGASASTVKQLGVIALDANGNEMGRTYYVVYPNAITGRPSNQVSTQVKAGGLDIIGTYEEDPVYGGADSTVSDKYWLYINEAGEDKYAGKPIPMELYSSDIKSLKFEIRENVKTLDENQSTLSTGKEFYIQKKGSSDYVTISQGAILPVSGDQYNLFYDKAGSTLDTDNAKLSRTRIAFDPSINNYILLFDPKWNQADVKVYDISGKLIISKSKVSTKENLALGITNLNGTYVVTATSEKGEVFNGKVVR</sequence>
<dbReference type="NCBIfam" id="TIGR04183">
    <property type="entry name" value="Por_Secre_tail"/>
    <property type="match status" value="1"/>
</dbReference>
<dbReference type="AlphaFoldDB" id="A0A1T5DFD0"/>
<evidence type="ECO:0000256" key="1">
    <source>
        <dbReference type="ARBA" id="ARBA00022729"/>
    </source>
</evidence>
<name>A0A1T5DFD0_9FLAO</name>
<dbReference type="OrthoDB" id="1272926at2"/>
<feature type="chain" id="PRO_5012142982" evidence="2">
    <location>
        <begin position="20"/>
        <end position="672"/>
    </location>
</feature>
<feature type="signal peptide" evidence="2">
    <location>
        <begin position="1"/>
        <end position="19"/>
    </location>
</feature>
<keyword evidence="4" id="KW-1185">Reference proteome</keyword>
<keyword evidence="1 2" id="KW-0732">Signal</keyword>
<evidence type="ECO:0000256" key="2">
    <source>
        <dbReference type="SAM" id="SignalP"/>
    </source>
</evidence>
<gene>
    <name evidence="3" type="ORF">SAMN05660477_00683</name>
</gene>
<protein>
    <submittedName>
        <fullName evidence="3">Por secretion system C-terminal sorting domain-containing protein</fullName>
    </submittedName>
</protein>
<evidence type="ECO:0000313" key="3">
    <source>
        <dbReference type="EMBL" id="SKB70414.1"/>
    </source>
</evidence>
<dbReference type="STRING" id="619805.SAMN05660477_00683"/>
<proteinExistence type="predicted"/>
<evidence type="ECO:0000313" key="4">
    <source>
        <dbReference type="Proteomes" id="UP000191112"/>
    </source>
</evidence>